<comment type="caution">
    <text evidence="2">The sequence shown here is derived from an EMBL/GenBank/DDBJ whole genome shotgun (WGS) entry which is preliminary data.</text>
</comment>
<dbReference type="Gene3D" id="1.10.238.10">
    <property type="entry name" value="EF-hand"/>
    <property type="match status" value="1"/>
</dbReference>
<dbReference type="PROSITE" id="PS50222">
    <property type="entry name" value="EF_HAND_2"/>
    <property type="match status" value="1"/>
</dbReference>
<name>A0AAV2TQA6_CALDB</name>
<protein>
    <recommendedName>
        <fullName evidence="1">EF-hand domain-containing protein</fullName>
    </recommendedName>
</protein>
<dbReference type="InterPro" id="IPR011992">
    <property type="entry name" value="EF-hand-dom_pair"/>
</dbReference>
<accession>A0AAV2TQA6</accession>
<proteinExistence type="predicted"/>
<dbReference type="InterPro" id="IPR002048">
    <property type="entry name" value="EF_hand_dom"/>
</dbReference>
<evidence type="ECO:0000313" key="3">
    <source>
        <dbReference type="Proteomes" id="UP001497525"/>
    </source>
</evidence>
<evidence type="ECO:0000313" key="2">
    <source>
        <dbReference type="EMBL" id="CAL5139602.1"/>
    </source>
</evidence>
<dbReference type="GO" id="GO:0005509">
    <property type="term" value="F:calcium ion binding"/>
    <property type="evidence" value="ECO:0007669"/>
    <property type="project" value="InterPro"/>
</dbReference>
<gene>
    <name evidence="2" type="ORF">CDAUBV1_LOCUS14721</name>
</gene>
<sequence>MKKEEVKKVLSEIDTDNDGKVSAKQLHDYINGGKCHFNKAIIEKFISDHSKDGNDHLNLDELAEVLSG</sequence>
<reference evidence="2" key="1">
    <citation type="submission" date="2024-06" db="EMBL/GenBank/DDBJ databases">
        <authorList>
            <person name="Liu X."/>
            <person name="Lenzi L."/>
            <person name="Haldenby T S."/>
            <person name="Uol C."/>
        </authorList>
    </citation>
    <scope>NUCLEOTIDE SEQUENCE</scope>
</reference>
<feature type="domain" description="EF-hand" evidence="1">
    <location>
        <begin position="1"/>
        <end position="36"/>
    </location>
</feature>
<dbReference type="Pfam" id="PF13499">
    <property type="entry name" value="EF-hand_7"/>
    <property type="match status" value="1"/>
</dbReference>
<dbReference type="SUPFAM" id="SSF47473">
    <property type="entry name" value="EF-hand"/>
    <property type="match status" value="1"/>
</dbReference>
<dbReference type="EMBL" id="CAXLJL010000612">
    <property type="protein sequence ID" value="CAL5139602.1"/>
    <property type="molecule type" value="Genomic_DNA"/>
</dbReference>
<dbReference type="AlphaFoldDB" id="A0AAV2TQA6"/>
<organism evidence="2 3">
    <name type="scientific">Calicophoron daubneyi</name>
    <name type="common">Rumen fluke</name>
    <name type="synonym">Paramphistomum daubneyi</name>
    <dbReference type="NCBI Taxonomy" id="300641"/>
    <lineage>
        <taxon>Eukaryota</taxon>
        <taxon>Metazoa</taxon>
        <taxon>Spiralia</taxon>
        <taxon>Lophotrochozoa</taxon>
        <taxon>Platyhelminthes</taxon>
        <taxon>Trematoda</taxon>
        <taxon>Digenea</taxon>
        <taxon>Plagiorchiida</taxon>
        <taxon>Pronocephalata</taxon>
        <taxon>Paramphistomoidea</taxon>
        <taxon>Paramphistomidae</taxon>
        <taxon>Calicophoron</taxon>
    </lineage>
</organism>
<dbReference type="Proteomes" id="UP001497525">
    <property type="component" value="Unassembled WGS sequence"/>
</dbReference>
<evidence type="ECO:0000259" key="1">
    <source>
        <dbReference type="PROSITE" id="PS50222"/>
    </source>
</evidence>